<dbReference type="OrthoDB" id="5645394at2"/>
<dbReference type="SUPFAM" id="SSF52540">
    <property type="entry name" value="P-loop containing nucleoside triphosphate hydrolases"/>
    <property type="match status" value="1"/>
</dbReference>
<evidence type="ECO:0000313" key="2">
    <source>
        <dbReference type="EMBL" id="KTD21448.1"/>
    </source>
</evidence>
<sequence length="241" mass="27850">MTLIVLIAGASGSGKSCIAKELAKKLQETGIKTNFLKMDDYYKQRPVSIKSKEEISEYQKNTNFDAPHAMDMDLLQEHIKQLAQNKSIKKPLYSFIESDRLGEEEFSAQDVVIIEGIFALYDFGRLNLEENTLTVFVESVSYLSYQKQRTERDIKERCRTEEEVKKHELRFVREGFFKYVAPTRTYAEVIITNNYAINNPVSTKPSEDKNLQLQIDKLVETIGKRIKPESEHHDALPQSQF</sequence>
<keyword evidence="2" id="KW-0808">Transferase</keyword>
<gene>
    <name evidence="2" type="ORF">Lisr_1557</name>
</gene>
<evidence type="ECO:0000313" key="3">
    <source>
        <dbReference type="Proteomes" id="UP000054761"/>
    </source>
</evidence>
<keyword evidence="3" id="KW-1185">Reference proteome</keyword>
<dbReference type="GO" id="GO:0005524">
    <property type="term" value="F:ATP binding"/>
    <property type="evidence" value="ECO:0007669"/>
    <property type="project" value="InterPro"/>
</dbReference>
<accession>A0A0W0VN24</accession>
<dbReference type="GO" id="GO:0016301">
    <property type="term" value="F:kinase activity"/>
    <property type="evidence" value="ECO:0007669"/>
    <property type="project" value="UniProtKB-KW"/>
</dbReference>
<dbReference type="PATRIC" id="fig|454.4.peg.1698"/>
<protein>
    <submittedName>
        <fullName evidence="2">Uridine kinase</fullName>
    </submittedName>
</protein>
<dbReference type="PANTHER" id="PTHR10285">
    <property type="entry name" value="URIDINE KINASE"/>
    <property type="match status" value="1"/>
</dbReference>
<dbReference type="InterPro" id="IPR006083">
    <property type="entry name" value="PRK/URK"/>
</dbReference>
<dbReference type="Pfam" id="PF00485">
    <property type="entry name" value="PRK"/>
    <property type="match status" value="1"/>
</dbReference>
<comment type="caution">
    <text evidence="2">The sequence shown here is derived from an EMBL/GenBank/DDBJ whole genome shotgun (WGS) entry which is preliminary data.</text>
</comment>
<dbReference type="AlphaFoldDB" id="A0A0W0VN24"/>
<feature type="domain" description="Phosphoribulokinase/uridine kinase" evidence="1">
    <location>
        <begin position="5"/>
        <end position="192"/>
    </location>
</feature>
<dbReference type="InterPro" id="IPR027417">
    <property type="entry name" value="P-loop_NTPase"/>
</dbReference>
<dbReference type="Gene3D" id="3.40.50.300">
    <property type="entry name" value="P-loop containing nucleotide triphosphate hydrolases"/>
    <property type="match status" value="1"/>
</dbReference>
<dbReference type="Proteomes" id="UP000054761">
    <property type="component" value="Unassembled WGS sequence"/>
</dbReference>
<proteinExistence type="predicted"/>
<keyword evidence="2" id="KW-0418">Kinase</keyword>
<dbReference type="EMBL" id="LNYH01000093">
    <property type="protein sequence ID" value="KTD21448.1"/>
    <property type="molecule type" value="Genomic_DNA"/>
</dbReference>
<dbReference type="RefSeq" id="WP_058501912.1">
    <property type="nucleotide sequence ID" value="NZ_CAAAJA010000026.1"/>
</dbReference>
<reference evidence="2 3" key="1">
    <citation type="submission" date="2015-11" db="EMBL/GenBank/DDBJ databases">
        <title>Genomic analysis of 38 Legionella species identifies large and diverse effector repertoires.</title>
        <authorList>
            <person name="Burstein D."/>
            <person name="Amaro F."/>
            <person name="Zusman T."/>
            <person name="Lifshitz Z."/>
            <person name="Cohen O."/>
            <person name="Gilbert J.A."/>
            <person name="Pupko T."/>
            <person name="Shuman H.A."/>
            <person name="Segal G."/>
        </authorList>
    </citation>
    <scope>NUCLEOTIDE SEQUENCE [LARGE SCALE GENOMIC DNA]</scope>
    <source>
        <strain evidence="2 3">Bercovier 4</strain>
    </source>
</reference>
<name>A0A0W0VN24_9GAMM</name>
<organism evidence="2 3">
    <name type="scientific">Legionella israelensis</name>
    <dbReference type="NCBI Taxonomy" id="454"/>
    <lineage>
        <taxon>Bacteria</taxon>
        <taxon>Pseudomonadati</taxon>
        <taxon>Pseudomonadota</taxon>
        <taxon>Gammaproteobacteria</taxon>
        <taxon>Legionellales</taxon>
        <taxon>Legionellaceae</taxon>
        <taxon>Legionella</taxon>
    </lineage>
</organism>
<evidence type="ECO:0000259" key="1">
    <source>
        <dbReference type="Pfam" id="PF00485"/>
    </source>
</evidence>
<dbReference type="STRING" id="454.Lisr_1557"/>
<dbReference type="PRINTS" id="PR00988">
    <property type="entry name" value="URIDINKINASE"/>
</dbReference>